<feature type="domain" description="Nrap protein" evidence="3">
    <location>
        <begin position="116"/>
        <end position="203"/>
    </location>
</feature>
<evidence type="ECO:0000259" key="2">
    <source>
        <dbReference type="Pfam" id="PF17406"/>
    </source>
</evidence>
<dbReference type="Pfam" id="PF17406">
    <property type="entry name" value="Nrap_D5"/>
    <property type="match status" value="1"/>
</dbReference>
<dbReference type="WBParaSite" id="PgR063X_g035_t01">
    <property type="protein sequence ID" value="PgR063X_g035_t01"/>
    <property type="gene ID" value="PgR063X_g035"/>
</dbReference>
<dbReference type="Pfam" id="PF17407">
    <property type="entry name" value="Nrap_D6"/>
    <property type="match status" value="1"/>
</dbReference>
<keyword evidence="1" id="KW-0694">RNA-binding</keyword>
<comment type="subcellular location">
    <subcellularLocation>
        <location evidence="1">Nucleus</location>
        <location evidence="1">Nucleolus</location>
    </subcellularLocation>
</comment>
<dbReference type="AlphaFoldDB" id="A0A915BWC0"/>
<evidence type="ECO:0000313" key="4">
    <source>
        <dbReference type="Proteomes" id="UP000887569"/>
    </source>
</evidence>
<dbReference type="GO" id="GO:0003723">
    <property type="term" value="F:RNA binding"/>
    <property type="evidence" value="ECO:0007669"/>
    <property type="project" value="UniProtKB-KW"/>
</dbReference>
<dbReference type="InterPro" id="IPR035370">
    <property type="entry name" value="Nrap_D5"/>
</dbReference>
<dbReference type="InterPro" id="IPR035371">
    <property type="entry name" value="Nrap_D6"/>
</dbReference>
<dbReference type="Proteomes" id="UP000887569">
    <property type="component" value="Unplaced"/>
</dbReference>
<dbReference type="GO" id="GO:0006364">
    <property type="term" value="P:rRNA processing"/>
    <property type="evidence" value="ECO:0007669"/>
    <property type="project" value="TreeGrafter"/>
</dbReference>
<sequence length="208" mass="23688">MTILSSLISDDIYTMQNDFAKMRPVLPPMVVCVPEDRTGCSWTREEPQAVILKRVMKLASNALTLIRWNIAFAKPINLTGLFTASDMRCDGWIYLRGKYLVRRKKLKRNSVSGVLPVYDYDPVGNYLSKVRTAFNSFAIFFHDKYNGDRIGVVWKPGALKAKESNISSCLCRYLNEESGMMQMDKESIREDLVLLGRGIVRKVVFSGE</sequence>
<comment type="similarity">
    <text evidence="1">Belongs to the NRAP family.</text>
</comment>
<evidence type="ECO:0000259" key="3">
    <source>
        <dbReference type="Pfam" id="PF17407"/>
    </source>
</evidence>
<keyword evidence="1" id="KW-0539">Nucleus</keyword>
<dbReference type="GO" id="GO:0006409">
    <property type="term" value="P:tRNA export from nucleus"/>
    <property type="evidence" value="ECO:0007669"/>
    <property type="project" value="TreeGrafter"/>
</dbReference>
<dbReference type="PANTHER" id="PTHR17972:SF0">
    <property type="entry name" value="NUCLEOLAR PROTEIN 6"/>
    <property type="match status" value="1"/>
</dbReference>
<protein>
    <recommendedName>
        <fullName evidence="1">Nucleolar protein 6</fullName>
    </recommendedName>
</protein>
<feature type="domain" description="Nrap protein" evidence="2">
    <location>
        <begin position="7"/>
        <end position="82"/>
    </location>
</feature>
<proteinExistence type="inferred from homology"/>
<dbReference type="PANTHER" id="PTHR17972">
    <property type="entry name" value="NUCLEOLAR RNA-ASSOCIATED PROTEIN"/>
    <property type="match status" value="1"/>
</dbReference>
<dbReference type="GO" id="GO:0032545">
    <property type="term" value="C:CURI complex"/>
    <property type="evidence" value="ECO:0007669"/>
    <property type="project" value="TreeGrafter"/>
</dbReference>
<name>A0A915BWC0_PARUN</name>
<dbReference type="GO" id="GO:0034456">
    <property type="term" value="C:UTP-C complex"/>
    <property type="evidence" value="ECO:0007669"/>
    <property type="project" value="TreeGrafter"/>
</dbReference>
<evidence type="ECO:0000256" key="1">
    <source>
        <dbReference type="RuleBase" id="RU364032"/>
    </source>
</evidence>
<reference evidence="5" key="1">
    <citation type="submission" date="2022-11" db="UniProtKB">
        <authorList>
            <consortium name="WormBaseParasite"/>
        </authorList>
    </citation>
    <scope>IDENTIFICATION</scope>
</reference>
<accession>A0A915BWC0</accession>
<evidence type="ECO:0000313" key="5">
    <source>
        <dbReference type="WBParaSite" id="PgR063X_g035_t01"/>
    </source>
</evidence>
<dbReference type="InterPro" id="IPR005554">
    <property type="entry name" value="NOL6/Upt22"/>
</dbReference>
<dbReference type="Gene3D" id="3.30.70.3030">
    <property type="match status" value="1"/>
</dbReference>
<organism evidence="4 5">
    <name type="scientific">Parascaris univalens</name>
    <name type="common">Nematode worm</name>
    <dbReference type="NCBI Taxonomy" id="6257"/>
    <lineage>
        <taxon>Eukaryota</taxon>
        <taxon>Metazoa</taxon>
        <taxon>Ecdysozoa</taxon>
        <taxon>Nematoda</taxon>
        <taxon>Chromadorea</taxon>
        <taxon>Rhabditida</taxon>
        <taxon>Spirurina</taxon>
        <taxon>Ascaridomorpha</taxon>
        <taxon>Ascaridoidea</taxon>
        <taxon>Ascarididae</taxon>
        <taxon>Parascaris</taxon>
    </lineage>
</organism>
<dbReference type="GO" id="GO:0032040">
    <property type="term" value="C:small-subunit processome"/>
    <property type="evidence" value="ECO:0007669"/>
    <property type="project" value="TreeGrafter"/>
</dbReference>
<keyword evidence="4" id="KW-1185">Reference proteome</keyword>